<dbReference type="SUPFAM" id="SSF56112">
    <property type="entry name" value="Protein kinase-like (PK-like)"/>
    <property type="match status" value="1"/>
</dbReference>
<evidence type="ECO:0000259" key="2">
    <source>
        <dbReference type="PROSITE" id="PS50011"/>
    </source>
</evidence>
<dbReference type="InterPro" id="IPR011009">
    <property type="entry name" value="Kinase-like_dom_sf"/>
</dbReference>
<dbReference type="InterPro" id="IPR051681">
    <property type="entry name" value="Ser/Thr_Kinases-Pseudokinases"/>
</dbReference>
<feature type="region of interest" description="Disordered" evidence="1">
    <location>
        <begin position="342"/>
        <end position="369"/>
    </location>
</feature>
<accession>A0A0M0J881</accession>
<dbReference type="SMART" id="SM00220">
    <property type="entry name" value="S_TKc"/>
    <property type="match status" value="1"/>
</dbReference>
<comment type="caution">
    <text evidence="3">The sequence shown here is derived from an EMBL/GenBank/DDBJ whole genome shotgun (WGS) entry which is preliminary data.</text>
</comment>
<dbReference type="InterPro" id="IPR008271">
    <property type="entry name" value="Ser/Thr_kinase_AS"/>
</dbReference>
<reference evidence="4" key="1">
    <citation type="journal article" date="2015" name="PLoS Genet.">
        <title>Genome Sequence and Transcriptome Analyses of Chrysochromulina tobin: Metabolic Tools for Enhanced Algal Fitness in the Prominent Order Prymnesiales (Haptophyceae).</title>
        <authorList>
            <person name="Hovde B.T."/>
            <person name="Deodato C.R."/>
            <person name="Hunsperger H.M."/>
            <person name="Ryken S.A."/>
            <person name="Yost W."/>
            <person name="Jha R.K."/>
            <person name="Patterson J."/>
            <person name="Monnat R.J. Jr."/>
            <person name="Barlow S.B."/>
            <person name="Starkenburg S.R."/>
            <person name="Cattolico R.A."/>
        </authorList>
    </citation>
    <scope>NUCLEOTIDE SEQUENCE</scope>
    <source>
        <strain evidence="4">CCMP291</strain>
    </source>
</reference>
<feature type="domain" description="Protein kinase" evidence="2">
    <location>
        <begin position="491"/>
        <end position="828"/>
    </location>
</feature>
<evidence type="ECO:0000313" key="3">
    <source>
        <dbReference type="EMBL" id="KOO22806.1"/>
    </source>
</evidence>
<proteinExistence type="predicted"/>
<gene>
    <name evidence="3" type="ORF">Ctob_000639</name>
</gene>
<dbReference type="GO" id="GO:0004674">
    <property type="term" value="F:protein serine/threonine kinase activity"/>
    <property type="evidence" value="ECO:0007669"/>
    <property type="project" value="TreeGrafter"/>
</dbReference>
<dbReference type="Gene3D" id="1.10.510.10">
    <property type="entry name" value="Transferase(Phosphotransferase) domain 1"/>
    <property type="match status" value="1"/>
</dbReference>
<dbReference type="InterPro" id="IPR000719">
    <property type="entry name" value="Prot_kinase_dom"/>
</dbReference>
<evidence type="ECO:0000256" key="1">
    <source>
        <dbReference type="SAM" id="MobiDB-lite"/>
    </source>
</evidence>
<name>A0A0M0J881_9EUKA</name>
<dbReference type="OrthoDB" id="346907at2759"/>
<dbReference type="GO" id="GO:0005524">
    <property type="term" value="F:ATP binding"/>
    <property type="evidence" value="ECO:0007669"/>
    <property type="project" value="InterPro"/>
</dbReference>
<dbReference type="InterPro" id="IPR001245">
    <property type="entry name" value="Ser-Thr/Tyr_kinase_cat_dom"/>
</dbReference>
<dbReference type="PANTHER" id="PTHR44329">
    <property type="entry name" value="SERINE/THREONINE-PROTEIN KINASE TNNI3K-RELATED"/>
    <property type="match status" value="1"/>
</dbReference>
<keyword evidence="4" id="KW-1185">Reference proteome</keyword>
<protein>
    <recommendedName>
        <fullName evidence="2">Protein kinase domain-containing protein</fullName>
    </recommendedName>
</protein>
<dbReference type="Proteomes" id="UP000037460">
    <property type="component" value="Unassembled WGS sequence"/>
</dbReference>
<dbReference type="PROSITE" id="PS00108">
    <property type="entry name" value="PROTEIN_KINASE_ST"/>
    <property type="match status" value="1"/>
</dbReference>
<dbReference type="Pfam" id="PF07714">
    <property type="entry name" value="PK_Tyr_Ser-Thr"/>
    <property type="match status" value="1"/>
</dbReference>
<sequence length="1171" mass="127529">MLGCLFTLFTCPDETVYAQVEHLRTRLPRAFVAAHLRFAHQAAGQEKRIIATFNELYQDTPASHWAASENRSLPLGERLAPWDRLLAPVLPSICRGVCEDRRGSEETILPDPFLCCGGRDFEQLGDALAERSHGALAYLTTDLTAFQRFAQRYLPDAFVQQPGAALHSGRIENSLAMVLGVPVGSIIMQINGEDATQMKSLAEINRAIAVEIEGCKLLGKVLEITMMVPLPKELAEKFLRDELARELPPSARPGTATSRLGGDADLPTRVGSVLGLPAPLTIVRPACVPPIGTGLGVRYRRQLEEEQLRARADVRVAKMEAIYERLHLNEPSDVEAATRTFELHDGPSGSNHGAAHGTQPTSPPAKPPRASLWMSILCASLWTSKVEKKAAVAAKKAEKESAMAAAAYNNAEKKASAAAQKAAQKAAKKAAKKTEEEKAARKGTSGGNSVAPLGQPPATHAQLDIQQQLAEAIRQRQQRDGLVVVPWETISFTQTTLAKGAFGTVALATLSRELGRMQCAVKIADVRSGDGLGEALALLNEGSFMKINHPNIVKMFGITFNAPAKIGLIMELMKCSLHELIHAQALSGARRYVTWADSLLAIATDIAFGMTFLHYHNLIHRDLKPLNVLLNDGWMAKVADFGEMKRVEGGGDADARAAGSGRIHGTPSYVSPEAASVSIPDAPRLHGFEIFTFPGSEDDGCPRESLFDENSNCYLGLEDVYADANRRVDIMLQAVDSAHAAGKTNHSNSVLKVFLAPEFFFRGPAGAYRTDDLVDGRVNCLNRLYDYVTSDSRFDDWLFVFGTVVAASPPHTRFSGQDPSRWAFHNFAPIVRGGKQESCTSTIGMRGCGWLVFKSYISSIDFLDFPESELEKRGDDVRYSAVLRAEPRGDGTYAHTPKEMHDLLGSRWVVLDRHQKRIDTDGLRIGVEICLDHSTSDLQKEMQAEAEALGLEHIVPLDLQLIVSAGLQMADGPILTRPGAPTFHVDGRSRSQIGLNVWGHGADRISKHVSAYGENVWFTELGPDPGLYNMGATAWHDSSLMLRATVGAIFELFFKSEHAYDTVDFFPPAGWVDAFVLEIEEVPVGDFSDPEYVASFGELFLTLPYLANMNAFQALLEGLAPKVNLSPEELAAVIKKEVGVEARDFGPSVSVYPTVSISPVLGPQWISTGSL</sequence>
<dbReference type="PANTHER" id="PTHR44329:SF214">
    <property type="entry name" value="PROTEIN KINASE DOMAIN-CONTAINING PROTEIN"/>
    <property type="match status" value="1"/>
</dbReference>
<dbReference type="AlphaFoldDB" id="A0A0M0J881"/>
<evidence type="ECO:0000313" key="4">
    <source>
        <dbReference type="Proteomes" id="UP000037460"/>
    </source>
</evidence>
<organism evidence="3 4">
    <name type="scientific">Chrysochromulina tobinii</name>
    <dbReference type="NCBI Taxonomy" id="1460289"/>
    <lineage>
        <taxon>Eukaryota</taxon>
        <taxon>Haptista</taxon>
        <taxon>Haptophyta</taxon>
        <taxon>Prymnesiophyceae</taxon>
        <taxon>Prymnesiales</taxon>
        <taxon>Chrysochromulinaceae</taxon>
        <taxon>Chrysochromulina</taxon>
    </lineage>
</organism>
<dbReference type="PROSITE" id="PS50011">
    <property type="entry name" value="PROTEIN_KINASE_DOM"/>
    <property type="match status" value="1"/>
</dbReference>
<dbReference type="EMBL" id="JWZX01003249">
    <property type="protein sequence ID" value="KOO22806.1"/>
    <property type="molecule type" value="Genomic_DNA"/>
</dbReference>
<feature type="region of interest" description="Disordered" evidence="1">
    <location>
        <begin position="426"/>
        <end position="457"/>
    </location>
</feature>